<dbReference type="Gene3D" id="3.10.105.10">
    <property type="entry name" value="Dipeptide-binding Protein, Domain 3"/>
    <property type="match status" value="1"/>
</dbReference>
<evidence type="ECO:0000256" key="2">
    <source>
        <dbReference type="ARBA" id="ARBA00005695"/>
    </source>
</evidence>
<protein>
    <recommendedName>
        <fullName evidence="7">Solute-binding protein family 5 domain-containing protein</fullName>
    </recommendedName>
</protein>
<dbReference type="GO" id="GO:0015833">
    <property type="term" value="P:peptide transport"/>
    <property type="evidence" value="ECO:0007669"/>
    <property type="project" value="TreeGrafter"/>
</dbReference>
<comment type="caution">
    <text evidence="8">The sequence shown here is derived from an EMBL/GenBank/DDBJ whole genome shotgun (WGS) entry which is preliminary data.</text>
</comment>
<feature type="domain" description="Solute-binding protein family 5" evidence="7">
    <location>
        <begin position="108"/>
        <end position="332"/>
    </location>
</feature>
<dbReference type="Gene3D" id="3.40.190.10">
    <property type="entry name" value="Periplasmic binding protein-like II"/>
    <property type="match status" value="1"/>
</dbReference>
<name>A0A255EHS2_9ACTN</name>
<evidence type="ECO:0000256" key="6">
    <source>
        <dbReference type="SAM" id="SignalP"/>
    </source>
</evidence>
<feature type="region of interest" description="Disordered" evidence="5">
    <location>
        <begin position="22"/>
        <end position="74"/>
    </location>
</feature>
<dbReference type="SUPFAM" id="SSF53850">
    <property type="entry name" value="Periplasmic binding protein-like II"/>
    <property type="match status" value="1"/>
</dbReference>
<dbReference type="Pfam" id="PF00496">
    <property type="entry name" value="SBP_bac_5"/>
    <property type="match status" value="1"/>
</dbReference>
<evidence type="ECO:0000259" key="7">
    <source>
        <dbReference type="Pfam" id="PF00496"/>
    </source>
</evidence>
<organism evidence="8 9">
    <name type="scientific">Parenemella sanctibonifatiensis</name>
    <dbReference type="NCBI Taxonomy" id="2016505"/>
    <lineage>
        <taxon>Bacteria</taxon>
        <taxon>Bacillati</taxon>
        <taxon>Actinomycetota</taxon>
        <taxon>Actinomycetes</taxon>
        <taxon>Propionibacteriales</taxon>
        <taxon>Propionibacteriaceae</taxon>
        <taxon>Parenemella</taxon>
    </lineage>
</organism>
<dbReference type="AlphaFoldDB" id="A0A255EHS2"/>
<sequence>MVRGWRQVAAALTAGLLLAGCTEPPVEEPLPPEPPTTQTSTPPPTELTPTPTPSPSPSPTPTRISRDPVMGMVGLPTSIDPATADDDPSQMVVLNIYQRLMSAEPGGELKPDAATDCLFTQPDEMTCTLQEGLQFGNGMPITLEDVKRSIERAKRLGASQASRAVFASLDEVVIDGEELRFRLDRADRDFGFALASPAASIVPASYPDDEPLAPGGLPTGSGPFELVSQREGLWTLTRNPHYRGFTPAASPVVNLQFFSSSIELEQAVGTGEVDAAWHGIDARGRHRLGRLAYEQSGVSVVEGGTMMQLLRWDPDQPGYADADLRQAVDGALTEVRTQDSLLPWGDPNGTPSFSMGEAPARWEGEPRTVRLSWTDSPDLADLGHDVVTALEAAGITVTLVAPGEPADLTLLEYRSWTGESVDWLHPYLQAAPEESRAKLTEWEAIARGSSDADQRRAAIQAIQQQSAVDLMVIPLQQLPDQVQLGPGAALAETSFGPNWLPGLWGLTRS</sequence>
<evidence type="ECO:0000313" key="8">
    <source>
        <dbReference type="EMBL" id="OYN91066.1"/>
    </source>
</evidence>
<reference evidence="8 9" key="1">
    <citation type="submission" date="2017-07" db="EMBL/GenBank/DDBJ databases">
        <title>Draft whole genome sequences of clinical Proprionibacteriaceae strains.</title>
        <authorList>
            <person name="Bernier A.-M."/>
            <person name="Bernard K."/>
            <person name="Domingo M.-C."/>
        </authorList>
    </citation>
    <scope>NUCLEOTIDE SEQUENCE [LARGE SCALE GENOMIC DNA]</scope>
    <source>
        <strain evidence="8 9">NML 150081</strain>
    </source>
</reference>
<dbReference type="GO" id="GO:1904680">
    <property type="term" value="F:peptide transmembrane transporter activity"/>
    <property type="evidence" value="ECO:0007669"/>
    <property type="project" value="TreeGrafter"/>
</dbReference>
<proteinExistence type="inferred from homology"/>
<dbReference type="PROSITE" id="PS51257">
    <property type="entry name" value="PROKAR_LIPOPROTEIN"/>
    <property type="match status" value="1"/>
</dbReference>
<dbReference type="Proteomes" id="UP000216300">
    <property type="component" value="Unassembled WGS sequence"/>
</dbReference>
<dbReference type="GO" id="GO:0030313">
    <property type="term" value="C:cell envelope"/>
    <property type="evidence" value="ECO:0007669"/>
    <property type="project" value="UniProtKB-SubCell"/>
</dbReference>
<feature type="chain" id="PRO_5038683403" description="Solute-binding protein family 5 domain-containing protein" evidence="6">
    <location>
        <begin position="20"/>
        <end position="509"/>
    </location>
</feature>
<dbReference type="OrthoDB" id="9801912at2"/>
<dbReference type="InterPro" id="IPR000914">
    <property type="entry name" value="SBP_5_dom"/>
</dbReference>
<feature type="compositionally biased region" description="Pro residues" evidence="5">
    <location>
        <begin position="27"/>
        <end position="60"/>
    </location>
</feature>
<keyword evidence="3" id="KW-0813">Transport</keyword>
<dbReference type="PANTHER" id="PTHR30290:SF10">
    <property type="entry name" value="PERIPLASMIC OLIGOPEPTIDE-BINDING PROTEIN-RELATED"/>
    <property type="match status" value="1"/>
</dbReference>
<dbReference type="PANTHER" id="PTHR30290">
    <property type="entry name" value="PERIPLASMIC BINDING COMPONENT OF ABC TRANSPORTER"/>
    <property type="match status" value="1"/>
</dbReference>
<dbReference type="RefSeq" id="WP_094453486.1">
    <property type="nucleotide sequence ID" value="NZ_NMVJ01000006.1"/>
</dbReference>
<evidence type="ECO:0000256" key="3">
    <source>
        <dbReference type="ARBA" id="ARBA00022448"/>
    </source>
</evidence>
<feature type="signal peptide" evidence="6">
    <location>
        <begin position="1"/>
        <end position="19"/>
    </location>
</feature>
<dbReference type="InterPro" id="IPR039424">
    <property type="entry name" value="SBP_5"/>
</dbReference>
<keyword evidence="9" id="KW-1185">Reference proteome</keyword>
<comment type="similarity">
    <text evidence="2">Belongs to the bacterial solute-binding protein 5 family.</text>
</comment>
<evidence type="ECO:0000256" key="1">
    <source>
        <dbReference type="ARBA" id="ARBA00004196"/>
    </source>
</evidence>
<keyword evidence="4 6" id="KW-0732">Signal</keyword>
<gene>
    <name evidence="8" type="ORF">CGZ91_06270</name>
</gene>
<evidence type="ECO:0000256" key="5">
    <source>
        <dbReference type="SAM" id="MobiDB-lite"/>
    </source>
</evidence>
<comment type="subcellular location">
    <subcellularLocation>
        <location evidence="1">Cell envelope</location>
    </subcellularLocation>
</comment>
<evidence type="ECO:0000313" key="9">
    <source>
        <dbReference type="Proteomes" id="UP000216300"/>
    </source>
</evidence>
<dbReference type="EMBL" id="NMVJ01000006">
    <property type="protein sequence ID" value="OYN91066.1"/>
    <property type="molecule type" value="Genomic_DNA"/>
</dbReference>
<accession>A0A255EHS2</accession>
<evidence type="ECO:0000256" key="4">
    <source>
        <dbReference type="ARBA" id="ARBA00022729"/>
    </source>
</evidence>
<dbReference type="CDD" id="cd00995">
    <property type="entry name" value="PBP2_NikA_DppA_OppA_like"/>
    <property type="match status" value="1"/>
</dbReference>